<keyword evidence="2" id="KW-0560">Oxidoreductase</keyword>
<evidence type="ECO:0000313" key="3">
    <source>
        <dbReference type="Proteomes" id="UP001597327"/>
    </source>
</evidence>
<comment type="caution">
    <text evidence="2">The sequence shown here is derived from an EMBL/GenBank/DDBJ whole genome shotgun (WGS) entry which is preliminary data.</text>
</comment>
<keyword evidence="3" id="KW-1185">Reference proteome</keyword>
<feature type="domain" description="Enoyl reductase (ER)" evidence="1">
    <location>
        <begin position="10"/>
        <end position="322"/>
    </location>
</feature>
<dbReference type="SUPFAM" id="SSF50129">
    <property type="entry name" value="GroES-like"/>
    <property type="match status" value="1"/>
</dbReference>
<protein>
    <submittedName>
        <fullName evidence="2">NADPH:quinone oxidoreductase family protein</fullName>
        <ecNumber evidence="2">1.-.-.-</ecNumber>
    </submittedName>
</protein>
<evidence type="ECO:0000259" key="1">
    <source>
        <dbReference type="SMART" id="SM00829"/>
    </source>
</evidence>
<dbReference type="InterPro" id="IPR013149">
    <property type="entry name" value="ADH-like_C"/>
</dbReference>
<sequence>MKACLCTAFGPASTLTIADLPDPTPGAGEVLVRVHALALNFADTLIIQGKYQHRPEPPFIPAGEFAGVVEAVGPGVESLAPGDRVMGYRPYGAACELVISDEDSLIELPDGLDFTMAAGLTVTYGTTLHALRDRGELKPGERVAVLGASGGVGQAAVEIATLMGGEVIACASSREKLDYARTLGARHTVDYSTEDLKTALKTLTAGEGVDVVYDAIGGDYAEQALRATGWLGRYLVIGFAAGEIPRLPLNIIMLKGCDVRGVFWGEAIVRNPEGHRANMEQILSWVQDGSLKPHIHAIYPLDRIAEGLTELSERRVRGKVIITV</sequence>
<dbReference type="Pfam" id="PF00107">
    <property type="entry name" value="ADH_zinc_N"/>
    <property type="match status" value="1"/>
</dbReference>
<dbReference type="InterPro" id="IPR020843">
    <property type="entry name" value="ER"/>
</dbReference>
<dbReference type="EC" id="1.-.-.-" evidence="2"/>
<evidence type="ECO:0000313" key="2">
    <source>
        <dbReference type="EMBL" id="MFD1695972.1"/>
    </source>
</evidence>
<dbReference type="PANTHER" id="PTHR43677:SF4">
    <property type="entry name" value="QUINONE OXIDOREDUCTASE-LIKE PROTEIN 2"/>
    <property type="match status" value="1"/>
</dbReference>
<dbReference type="SMART" id="SM00829">
    <property type="entry name" value="PKS_ER"/>
    <property type="match status" value="1"/>
</dbReference>
<dbReference type="Proteomes" id="UP001597327">
    <property type="component" value="Unassembled WGS sequence"/>
</dbReference>
<dbReference type="EMBL" id="JBHUFA010000003">
    <property type="protein sequence ID" value="MFD1695972.1"/>
    <property type="molecule type" value="Genomic_DNA"/>
</dbReference>
<dbReference type="PANTHER" id="PTHR43677">
    <property type="entry name" value="SHORT-CHAIN DEHYDROGENASE/REDUCTASE"/>
    <property type="match status" value="1"/>
</dbReference>
<dbReference type="InterPro" id="IPR011032">
    <property type="entry name" value="GroES-like_sf"/>
</dbReference>
<reference evidence="3" key="1">
    <citation type="journal article" date="2019" name="Int. J. Syst. Evol. Microbiol.">
        <title>The Global Catalogue of Microorganisms (GCM) 10K type strain sequencing project: providing services to taxonomists for standard genome sequencing and annotation.</title>
        <authorList>
            <consortium name="The Broad Institute Genomics Platform"/>
            <consortium name="The Broad Institute Genome Sequencing Center for Infectious Disease"/>
            <person name="Wu L."/>
            <person name="Ma J."/>
        </authorList>
    </citation>
    <scope>NUCLEOTIDE SEQUENCE [LARGE SCALE GENOMIC DNA]</scope>
    <source>
        <strain evidence="3">JCM 3369</strain>
    </source>
</reference>
<dbReference type="InterPro" id="IPR051397">
    <property type="entry name" value="Zn-ADH-like_protein"/>
</dbReference>
<dbReference type="Pfam" id="PF08240">
    <property type="entry name" value="ADH_N"/>
    <property type="match status" value="1"/>
</dbReference>
<gene>
    <name evidence="2" type="ORF">ACFSC7_10635</name>
</gene>
<dbReference type="SUPFAM" id="SSF51735">
    <property type="entry name" value="NAD(P)-binding Rossmann-fold domains"/>
    <property type="match status" value="1"/>
</dbReference>
<dbReference type="Gene3D" id="3.40.50.720">
    <property type="entry name" value="NAD(P)-binding Rossmann-like Domain"/>
    <property type="match status" value="1"/>
</dbReference>
<name>A0ABW4JVU4_9HYPH</name>
<organism evidence="2 3">
    <name type="scientific">Roseibium aestuarii</name>
    <dbReference type="NCBI Taxonomy" id="2600299"/>
    <lineage>
        <taxon>Bacteria</taxon>
        <taxon>Pseudomonadati</taxon>
        <taxon>Pseudomonadota</taxon>
        <taxon>Alphaproteobacteria</taxon>
        <taxon>Hyphomicrobiales</taxon>
        <taxon>Stappiaceae</taxon>
        <taxon>Roseibium</taxon>
    </lineage>
</organism>
<accession>A0ABW4JVU4</accession>
<proteinExistence type="predicted"/>
<dbReference type="CDD" id="cd08241">
    <property type="entry name" value="QOR1"/>
    <property type="match status" value="1"/>
</dbReference>
<dbReference type="RefSeq" id="WP_149894066.1">
    <property type="nucleotide sequence ID" value="NZ_JBHUFA010000003.1"/>
</dbReference>
<dbReference type="GO" id="GO:0016491">
    <property type="term" value="F:oxidoreductase activity"/>
    <property type="evidence" value="ECO:0007669"/>
    <property type="project" value="UniProtKB-KW"/>
</dbReference>
<dbReference type="InterPro" id="IPR013154">
    <property type="entry name" value="ADH-like_N"/>
</dbReference>
<dbReference type="InterPro" id="IPR036291">
    <property type="entry name" value="NAD(P)-bd_dom_sf"/>
</dbReference>
<dbReference type="Gene3D" id="3.90.180.10">
    <property type="entry name" value="Medium-chain alcohol dehydrogenases, catalytic domain"/>
    <property type="match status" value="1"/>
</dbReference>